<protein>
    <recommendedName>
        <fullName evidence="7">Dihydroxy-acid/6-phosphogluconate dehydratase N-terminal domain-containing protein</fullName>
    </recommendedName>
</protein>
<evidence type="ECO:0000313" key="8">
    <source>
        <dbReference type="EMBL" id="OJJ30693.1"/>
    </source>
</evidence>
<keyword evidence="2" id="KW-0479">Metal-binding</keyword>
<dbReference type="GO" id="GO:0016829">
    <property type="term" value="F:lyase activity"/>
    <property type="evidence" value="ECO:0007669"/>
    <property type="project" value="UniProtKB-KW"/>
</dbReference>
<feature type="signal peptide" evidence="6">
    <location>
        <begin position="1"/>
        <end position="24"/>
    </location>
</feature>
<accession>A0A1L9R733</accession>
<evidence type="ECO:0000256" key="5">
    <source>
        <dbReference type="ARBA" id="ARBA00023239"/>
    </source>
</evidence>
<reference evidence="9" key="1">
    <citation type="journal article" date="2017" name="Genome Biol.">
        <title>Comparative genomics reveals high biological diversity and specific adaptations in the industrially and medically important fungal genus Aspergillus.</title>
        <authorList>
            <person name="de Vries R.P."/>
            <person name="Riley R."/>
            <person name="Wiebenga A."/>
            <person name="Aguilar-Osorio G."/>
            <person name="Amillis S."/>
            <person name="Uchima C.A."/>
            <person name="Anderluh G."/>
            <person name="Asadollahi M."/>
            <person name="Askin M."/>
            <person name="Barry K."/>
            <person name="Battaglia E."/>
            <person name="Bayram O."/>
            <person name="Benocci T."/>
            <person name="Braus-Stromeyer S.A."/>
            <person name="Caldana C."/>
            <person name="Canovas D."/>
            <person name="Cerqueira G.C."/>
            <person name="Chen F."/>
            <person name="Chen W."/>
            <person name="Choi C."/>
            <person name="Clum A."/>
            <person name="Dos Santos R.A."/>
            <person name="Damasio A.R."/>
            <person name="Diallinas G."/>
            <person name="Emri T."/>
            <person name="Fekete E."/>
            <person name="Flipphi M."/>
            <person name="Freyberg S."/>
            <person name="Gallo A."/>
            <person name="Gournas C."/>
            <person name="Habgood R."/>
            <person name="Hainaut M."/>
            <person name="Harispe M.L."/>
            <person name="Henrissat B."/>
            <person name="Hilden K.S."/>
            <person name="Hope R."/>
            <person name="Hossain A."/>
            <person name="Karabika E."/>
            <person name="Karaffa L."/>
            <person name="Karanyi Z."/>
            <person name="Krasevec N."/>
            <person name="Kuo A."/>
            <person name="Kusch H."/>
            <person name="LaButti K."/>
            <person name="Lagendijk E.L."/>
            <person name="Lapidus A."/>
            <person name="Levasseur A."/>
            <person name="Lindquist E."/>
            <person name="Lipzen A."/>
            <person name="Logrieco A.F."/>
            <person name="MacCabe A."/>
            <person name="Maekelae M.R."/>
            <person name="Malavazi I."/>
            <person name="Melin P."/>
            <person name="Meyer V."/>
            <person name="Mielnichuk N."/>
            <person name="Miskei M."/>
            <person name="Molnar A.P."/>
            <person name="Mule G."/>
            <person name="Ngan C.Y."/>
            <person name="Orejas M."/>
            <person name="Orosz E."/>
            <person name="Ouedraogo J.P."/>
            <person name="Overkamp K.M."/>
            <person name="Park H.-S."/>
            <person name="Perrone G."/>
            <person name="Piumi F."/>
            <person name="Punt P.J."/>
            <person name="Ram A.F."/>
            <person name="Ramon A."/>
            <person name="Rauscher S."/>
            <person name="Record E."/>
            <person name="Riano-Pachon D.M."/>
            <person name="Robert V."/>
            <person name="Roehrig J."/>
            <person name="Ruller R."/>
            <person name="Salamov A."/>
            <person name="Salih N.S."/>
            <person name="Samson R.A."/>
            <person name="Sandor E."/>
            <person name="Sanguinetti M."/>
            <person name="Schuetze T."/>
            <person name="Sepcic K."/>
            <person name="Shelest E."/>
            <person name="Sherlock G."/>
            <person name="Sophianopoulou V."/>
            <person name="Squina F.M."/>
            <person name="Sun H."/>
            <person name="Susca A."/>
            <person name="Todd R.B."/>
            <person name="Tsang A."/>
            <person name="Unkles S.E."/>
            <person name="van de Wiele N."/>
            <person name="van Rossen-Uffink D."/>
            <person name="Oliveira J.V."/>
            <person name="Vesth T.C."/>
            <person name="Visser J."/>
            <person name="Yu J.-H."/>
            <person name="Zhou M."/>
            <person name="Andersen M.R."/>
            <person name="Archer D.B."/>
            <person name="Baker S.E."/>
            <person name="Benoit I."/>
            <person name="Brakhage A.A."/>
            <person name="Braus G.H."/>
            <person name="Fischer R."/>
            <person name="Frisvad J.C."/>
            <person name="Goldman G.H."/>
            <person name="Houbraken J."/>
            <person name="Oakley B."/>
            <person name="Pocsi I."/>
            <person name="Scazzocchio C."/>
            <person name="Seiboth B."/>
            <person name="vanKuyk P.A."/>
            <person name="Wortman J."/>
            <person name="Dyer P.S."/>
            <person name="Grigoriev I.V."/>
        </authorList>
    </citation>
    <scope>NUCLEOTIDE SEQUENCE [LARGE SCALE GENOMIC DNA]</scope>
    <source>
        <strain evidence="9">DTO 134E9</strain>
    </source>
</reference>
<feature type="chain" id="PRO_5009887433" description="Dihydroxy-acid/6-phosphogluconate dehydratase N-terminal domain-containing protein" evidence="6">
    <location>
        <begin position="25"/>
        <end position="156"/>
    </location>
</feature>
<comment type="similarity">
    <text evidence="1">Belongs to the IlvD/Edd family.</text>
</comment>
<dbReference type="Proteomes" id="UP000184383">
    <property type="component" value="Unassembled WGS sequence"/>
</dbReference>
<keyword evidence="9" id="KW-1185">Reference proteome</keyword>
<organism evidence="8 9">
    <name type="scientific">Aspergillus wentii DTO 134E9</name>
    <dbReference type="NCBI Taxonomy" id="1073089"/>
    <lineage>
        <taxon>Eukaryota</taxon>
        <taxon>Fungi</taxon>
        <taxon>Dikarya</taxon>
        <taxon>Ascomycota</taxon>
        <taxon>Pezizomycotina</taxon>
        <taxon>Eurotiomycetes</taxon>
        <taxon>Eurotiomycetidae</taxon>
        <taxon>Eurotiales</taxon>
        <taxon>Aspergillaceae</taxon>
        <taxon>Aspergillus</taxon>
        <taxon>Aspergillus subgen. Cremei</taxon>
    </lineage>
</organism>
<dbReference type="InterPro" id="IPR037237">
    <property type="entry name" value="IlvD/EDD_N"/>
</dbReference>
<evidence type="ECO:0000256" key="4">
    <source>
        <dbReference type="ARBA" id="ARBA00023014"/>
    </source>
</evidence>
<gene>
    <name evidence="8" type="ORF">ASPWEDRAFT_748824</name>
</gene>
<dbReference type="SUPFAM" id="SSF143975">
    <property type="entry name" value="IlvD/EDD N-terminal domain-like"/>
    <property type="match status" value="1"/>
</dbReference>
<evidence type="ECO:0000256" key="6">
    <source>
        <dbReference type="SAM" id="SignalP"/>
    </source>
</evidence>
<evidence type="ECO:0000256" key="3">
    <source>
        <dbReference type="ARBA" id="ARBA00023004"/>
    </source>
</evidence>
<dbReference type="AlphaFoldDB" id="A0A1L9R733"/>
<dbReference type="InterPro" id="IPR052352">
    <property type="entry name" value="Sugar_Degrad_Dehydratases"/>
</dbReference>
<dbReference type="EMBL" id="KV878217">
    <property type="protein sequence ID" value="OJJ30693.1"/>
    <property type="molecule type" value="Genomic_DNA"/>
</dbReference>
<keyword evidence="4" id="KW-0411">Iron-sulfur</keyword>
<dbReference type="GeneID" id="63755377"/>
<dbReference type="GO" id="GO:0051536">
    <property type="term" value="F:iron-sulfur cluster binding"/>
    <property type="evidence" value="ECO:0007669"/>
    <property type="project" value="UniProtKB-KW"/>
</dbReference>
<dbReference type="GO" id="GO:0046872">
    <property type="term" value="F:metal ion binding"/>
    <property type="evidence" value="ECO:0007669"/>
    <property type="project" value="UniProtKB-KW"/>
</dbReference>
<dbReference type="PANTHER" id="PTHR43183">
    <property type="entry name" value="HYPOTHETICAL DIHYDROXYACID DEHYDRATASE (EUROFUNG)-RELATED"/>
    <property type="match status" value="1"/>
</dbReference>
<keyword evidence="3" id="KW-0408">Iron</keyword>
<keyword evidence="5" id="KW-0456">Lyase</keyword>
<evidence type="ECO:0000313" key="9">
    <source>
        <dbReference type="Proteomes" id="UP000184383"/>
    </source>
</evidence>
<dbReference type="STRING" id="1073089.A0A1L9R733"/>
<keyword evidence="6" id="KW-0732">Signal</keyword>
<dbReference type="RefSeq" id="XP_040684370.1">
    <property type="nucleotide sequence ID" value="XM_040839529.1"/>
</dbReference>
<sequence length="156" mass="16302">MGTVSTMACITAALGLIPPQGASAPAVSAARLQIAEQTGANAVAAAQSHMVPQTILPAGSFYNAATLLQAIGGSTNAMVHLMAIINRHPDPKGSINLETLDDIGRRTPLLVDLKPSGDNYMTDFHNAGGMLCLLHRQKPLLHLSANCLRRNPWGGS</sequence>
<proteinExistence type="inferred from homology"/>
<dbReference type="InterPro" id="IPR000581">
    <property type="entry name" value="ILV_EDD_N"/>
</dbReference>
<dbReference type="Pfam" id="PF00920">
    <property type="entry name" value="ILVD_EDD_N"/>
    <property type="match status" value="1"/>
</dbReference>
<dbReference type="PANTHER" id="PTHR43183:SF1">
    <property type="entry name" value="HYPOTHETICAL DIHYDROXY-ACID DEHYDRATASE (EUROFUNG)-RELATED"/>
    <property type="match status" value="1"/>
</dbReference>
<evidence type="ECO:0000256" key="1">
    <source>
        <dbReference type="ARBA" id="ARBA00006486"/>
    </source>
</evidence>
<feature type="domain" description="Dihydroxy-acid/6-phosphogluconate dehydratase N-terminal" evidence="7">
    <location>
        <begin position="1"/>
        <end position="146"/>
    </location>
</feature>
<dbReference type="VEuPathDB" id="FungiDB:ASPWEDRAFT_748824"/>
<evidence type="ECO:0000256" key="2">
    <source>
        <dbReference type="ARBA" id="ARBA00022723"/>
    </source>
</evidence>
<evidence type="ECO:0000259" key="7">
    <source>
        <dbReference type="Pfam" id="PF00920"/>
    </source>
</evidence>
<dbReference type="OrthoDB" id="3851628at2759"/>
<name>A0A1L9R733_ASPWE</name>